<dbReference type="Gene3D" id="3.30.200.20">
    <property type="entry name" value="Phosphorylase Kinase, domain 1"/>
    <property type="match status" value="1"/>
</dbReference>
<proteinExistence type="predicted"/>
<dbReference type="PANTHER" id="PTHR27008">
    <property type="entry name" value="OS04G0122200 PROTEIN"/>
    <property type="match status" value="1"/>
</dbReference>
<evidence type="ECO:0000256" key="6">
    <source>
        <dbReference type="ARBA" id="ARBA00023136"/>
    </source>
</evidence>
<keyword evidence="8" id="KW-1185">Reference proteome</keyword>
<keyword evidence="7" id="KW-0418">Kinase</keyword>
<dbReference type="InterPro" id="IPR011009">
    <property type="entry name" value="Kinase-like_dom_sf"/>
</dbReference>
<dbReference type="GO" id="GO:0016301">
    <property type="term" value="F:kinase activity"/>
    <property type="evidence" value="ECO:0007669"/>
    <property type="project" value="UniProtKB-KW"/>
</dbReference>
<keyword evidence="2" id="KW-0433">Leucine-rich repeat</keyword>
<keyword evidence="4" id="KW-0677">Repeat</keyword>
<reference evidence="7 8" key="1">
    <citation type="journal article" date="2018" name="Mol. Plant">
        <title>The genome of Artemisia annua provides insight into the evolution of Asteraceae family and artemisinin biosynthesis.</title>
        <authorList>
            <person name="Shen Q."/>
            <person name="Zhang L."/>
            <person name="Liao Z."/>
            <person name="Wang S."/>
            <person name="Yan T."/>
            <person name="Shi P."/>
            <person name="Liu M."/>
            <person name="Fu X."/>
            <person name="Pan Q."/>
            <person name="Wang Y."/>
            <person name="Lv Z."/>
            <person name="Lu X."/>
            <person name="Zhang F."/>
            <person name="Jiang W."/>
            <person name="Ma Y."/>
            <person name="Chen M."/>
            <person name="Hao X."/>
            <person name="Li L."/>
            <person name="Tang Y."/>
            <person name="Lv G."/>
            <person name="Zhou Y."/>
            <person name="Sun X."/>
            <person name="Brodelius P.E."/>
            <person name="Rose J.K.C."/>
            <person name="Tang K."/>
        </authorList>
    </citation>
    <scope>NUCLEOTIDE SEQUENCE [LARGE SCALE GENOMIC DNA]</scope>
    <source>
        <strain evidence="8">cv. Huhao1</strain>
        <tissue evidence="7">Leaf</tissue>
    </source>
</reference>
<gene>
    <name evidence="7" type="ORF">CTI12_AA121950</name>
</gene>
<evidence type="ECO:0000313" key="7">
    <source>
        <dbReference type="EMBL" id="PWA88334.1"/>
    </source>
</evidence>
<dbReference type="PANTHER" id="PTHR27008:SF603">
    <property type="entry name" value="PROTEIN KINASE DOMAIN-CONTAINING PROTEIN"/>
    <property type="match status" value="1"/>
</dbReference>
<dbReference type="Proteomes" id="UP000245207">
    <property type="component" value="Unassembled WGS sequence"/>
</dbReference>
<evidence type="ECO:0000256" key="4">
    <source>
        <dbReference type="ARBA" id="ARBA00022737"/>
    </source>
</evidence>
<evidence type="ECO:0000256" key="3">
    <source>
        <dbReference type="ARBA" id="ARBA00022692"/>
    </source>
</evidence>
<comment type="caution">
    <text evidence="7">The sequence shown here is derived from an EMBL/GenBank/DDBJ whole genome shotgun (WGS) entry which is preliminary data.</text>
</comment>
<evidence type="ECO:0000313" key="8">
    <source>
        <dbReference type="Proteomes" id="UP000245207"/>
    </source>
</evidence>
<accession>A0A2U1PRG7</accession>
<keyword evidence="7" id="KW-0808">Transferase</keyword>
<evidence type="ECO:0000256" key="1">
    <source>
        <dbReference type="ARBA" id="ARBA00004370"/>
    </source>
</evidence>
<dbReference type="SUPFAM" id="SSF56112">
    <property type="entry name" value="Protein kinase-like (PK-like)"/>
    <property type="match status" value="1"/>
</dbReference>
<sequence>MVIMIASILVTVLCCMYVYDWFKKKSDGQSSQLSRSKRFLKVSYNQLLKATDGFSEANLIGSGGFCSFYKGTLDVDDDGFVAVKVLHLQNRGAQM</sequence>
<dbReference type="GO" id="GO:0016020">
    <property type="term" value="C:membrane"/>
    <property type="evidence" value="ECO:0007669"/>
    <property type="project" value="UniProtKB-SubCell"/>
</dbReference>
<keyword evidence="3" id="KW-0812">Transmembrane</keyword>
<keyword evidence="5" id="KW-1133">Transmembrane helix</keyword>
<protein>
    <submittedName>
        <fullName evidence="7">Protein kinase-like domain-containing protein</fullName>
    </submittedName>
</protein>
<comment type="subcellular location">
    <subcellularLocation>
        <location evidence="1">Membrane</location>
    </subcellularLocation>
</comment>
<dbReference type="InterPro" id="IPR051809">
    <property type="entry name" value="Plant_receptor-like_S/T_kinase"/>
</dbReference>
<dbReference type="AlphaFoldDB" id="A0A2U1PRG7"/>
<evidence type="ECO:0000256" key="2">
    <source>
        <dbReference type="ARBA" id="ARBA00022614"/>
    </source>
</evidence>
<evidence type="ECO:0000256" key="5">
    <source>
        <dbReference type="ARBA" id="ARBA00022989"/>
    </source>
</evidence>
<dbReference type="EMBL" id="PKPP01000824">
    <property type="protein sequence ID" value="PWA88334.1"/>
    <property type="molecule type" value="Genomic_DNA"/>
</dbReference>
<name>A0A2U1PRG7_ARTAN</name>
<keyword evidence="6" id="KW-0472">Membrane</keyword>
<organism evidence="7 8">
    <name type="scientific">Artemisia annua</name>
    <name type="common">Sweet wormwood</name>
    <dbReference type="NCBI Taxonomy" id="35608"/>
    <lineage>
        <taxon>Eukaryota</taxon>
        <taxon>Viridiplantae</taxon>
        <taxon>Streptophyta</taxon>
        <taxon>Embryophyta</taxon>
        <taxon>Tracheophyta</taxon>
        <taxon>Spermatophyta</taxon>
        <taxon>Magnoliopsida</taxon>
        <taxon>eudicotyledons</taxon>
        <taxon>Gunneridae</taxon>
        <taxon>Pentapetalae</taxon>
        <taxon>asterids</taxon>
        <taxon>campanulids</taxon>
        <taxon>Asterales</taxon>
        <taxon>Asteraceae</taxon>
        <taxon>Asteroideae</taxon>
        <taxon>Anthemideae</taxon>
        <taxon>Artemisiinae</taxon>
        <taxon>Artemisia</taxon>
    </lineage>
</organism>
<dbReference type="OrthoDB" id="676979at2759"/>